<evidence type="ECO:0000313" key="2">
    <source>
        <dbReference type="Proteomes" id="UP000199470"/>
    </source>
</evidence>
<reference evidence="1 2" key="1">
    <citation type="submission" date="2016-10" db="EMBL/GenBank/DDBJ databases">
        <authorList>
            <person name="de Groot N.N."/>
        </authorList>
    </citation>
    <scope>NUCLEOTIDE SEQUENCE [LARGE SCALE GENOMIC DNA]</scope>
    <source>
        <strain evidence="1 2">ATCC 43154</strain>
    </source>
</reference>
<sequence length="40" mass="4330">MMPVPAMLAIAKPLVDIALNVAEHVDKKKKQEKGDSADVK</sequence>
<accession>A0A1I4M4D0</accession>
<keyword evidence="2" id="KW-1185">Reference proteome</keyword>
<dbReference type="AlphaFoldDB" id="A0A1I4M4D0"/>
<gene>
    <name evidence="1" type="ORF">SAMN02982985_02235</name>
</gene>
<dbReference type="STRING" id="758825.SAMN02982985_02235"/>
<name>A0A1I4M4D0_9BURK</name>
<evidence type="ECO:0000313" key="1">
    <source>
        <dbReference type="EMBL" id="SFL98081.1"/>
    </source>
</evidence>
<dbReference type="Proteomes" id="UP000199470">
    <property type="component" value="Unassembled WGS sequence"/>
</dbReference>
<organism evidence="1 2">
    <name type="scientific">Rugamonas rubra</name>
    <dbReference type="NCBI Taxonomy" id="758825"/>
    <lineage>
        <taxon>Bacteria</taxon>
        <taxon>Pseudomonadati</taxon>
        <taxon>Pseudomonadota</taxon>
        <taxon>Betaproteobacteria</taxon>
        <taxon>Burkholderiales</taxon>
        <taxon>Oxalobacteraceae</taxon>
        <taxon>Telluria group</taxon>
        <taxon>Rugamonas</taxon>
    </lineage>
</organism>
<proteinExistence type="predicted"/>
<dbReference type="EMBL" id="FOTW01000010">
    <property type="protein sequence ID" value="SFL98081.1"/>
    <property type="molecule type" value="Genomic_DNA"/>
</dbReference>
<protein>
    <submittedName>
        <fullName evidence="1">Uncharacterized protein</fullName>
    </submittedName>
</protein>
<dbReference type="RefSeq" id="WP_281249347.1">
    <property type="nucleotide sequence ID" value="NZ_FOTW01000010.1"/>
</dbReference>